<keyword evidence="1" id="KW-0812">Transmembrane</keyword>
<dbReference type="Proteomes" id="UP000244224">
    <property type="component" value="Unassembled WGS sequence"/>
</dbReference>
<name>A0A2T6AT57_9RHOB</name>
<reference evidence="2 3" key="1">
    <citation type="submission" date="2018-04" db="EMBL/GenBank/DDBJ databases">
        <title>Genomic Encyclopedia of Archaeal and Bacterial Type Strains, Phase II (KMG-II): from individual species to whole genera.</title>
        <authorList>
            <person name="Goeker M."/>
        </authorList>
    </citation>
    <scope>NUCLEOTIDE SEQUENCE [LARGE SCALE GENOMIC DNA]</scope>
    <source>
        <strain evidence="2 3">DSM 21823</strain>
    </source>
</reference>
<organism evidence="2 3">
    <name type="scientific">Gemmobacter caeni</name>
    <dbReference type="NCBI Taxonomy" id="589035"/>
    <lineage>
        <taxon>Bacteria</taxon>
        <taxon>Pseudomonadati</taxon>
        <taxon>Pseudomonadota</taxon>
        <taxon>Alphaproteobacteria</taxon>
        <taxon>Rhodobacterales</taxon>
        <taxon>Paracoccaceae</taxon>
        <taxon>Gemmobacter</taxon>
    </lineage>
</organism>
<evidence type="ECO:0000313" key="2">
    <source>
        <dbReference type="EMBL" id="PTX47004.1"/>
    </source>
</evidence>
<feature type="transmembrane region" description="Helical" evidence="1">
    <location>
        <begin position="36"/>
        <end position="55"/>
    </location>
</feature>
<keyword evidence="1" id="KW-0472">Membrane</keyword>
<gene>
    <name evidence="2" type="ORF">C8N34_11424</name>
</gene>
<proteinExistence type="predicted"/>
<dbReference type="AlphaFoldDB" id="A0A2T6AT57"/>
<evidence type="ECO:0000256" key="1">
    <source>
        <dbReference type="SAM" id="Phobius"/>
    </source>
</evidence>
<dbReference type="EMBL" id="QBKP01000014">
    <property type="protein sequence ID" value="PTX47004.1"/>
    <property type="molecule type" value="Genomic_DNA"/>
</dbReference>
<keyword evidence="3" id="KW-1185">Reference proteome</keyword>
<protein>
    <submittedName>
        <fullName evidence="2">Uncharacterized protein</fullName>
    </submittedName>
</protein>
<comment type="caution">
    <text evidence="2">The sequence shown here is derived from an EMBL/GenBank/DDBJ whole genome shotgun (WGS) entry which is preliminary data.</text>
</comment>
<dbReference type="RefSeq" id="WP_108130016.1">
    <property type="nucleotide sequence ID" value="NZ_QBKP01000014.1"/>
</dbReference>
<keyword evidence="1" id="KW-1133">Transmembrane helix</keyword>
<sequence length="121" mass="13624">MKMFMDEYVIVITALIGTFIKLLLTPAKTLRETMGIAFSSAFMAIVFTESIVWYFEMDPILRTPVAVILTWTGDGIARKIIRIGENPSEAKSVVGGFVEILNIWNSKTPPKRDDDADRNPR</sequence>
<feature type="transmembrane region" description="Helical" evidence="1">
    <location>
        <begin position="7"/>
        <end position="24"/>
    </location>
</feature>
<accession>A0A2T6AT57</accession>
<evidence type="ECO:0000313" key="3">
    <source>
        <dbReference type="Proteomes" id="UP000244224"/>
    </source>
</evidence>